<evidence type="ECO:0000313" key="3">
    <source>
        <dbReference type="EMBL" id="KMW58919.1"/>
    </source>
</evidence>
<dbReference type="EMBL" id="LFTY01000002">
    <property type="protein sequence ID" value="KMW58919.1"/>
    <property type="molecule type" value="Genomic_DNA"/>
</dbReference>
<dbReference type="AlphaFoldDB" id="A0A0J9EB60"/>
<protein>
    <submittedName>
        <fullName evidence="3">ATP-dependent nuclease subunit B</fullName>
    </submittedName>
</protein>
<organism evidence="3 4">
    <name type="scientific">Candidatus Rhodobacter oscarellae</name>
    <dbReference type="NCBI Taxonomy" id="1675527"/>
    <lineage>
        <taxon>Bacteria</taxon>
        <taxon>Pseudomonadati</taxon>
        <taxon>Pseudomonadota</taxon>
        <taxon>Alphaproteobacteria</taxon>
        <taxon>Rhodobacterales</taxon>
        <taxon>Rhodobacter group</taxon>
        <taxon>Rhodobacter</taxon>
    </lineage>
</organism>
<dbReference type="InterPro" id="IPR038726">
    <property type="entry name" value="PDDEXK_AddAB-type"/>
</dbReference>
<evidence type="ECO:0000313" key="4">
    <source>
        <dbReference type="Proteomes" id="UP000037178"/>
    </source>
</evidence>
<dbReference type="RefSeq" id="WP_049644472.1">
    <property type="nucleotide sequence ID" value="NZ_LFTY01000002.1"/>
</dbReference>
<dbReference type="STRING" id="1675527.AIOL_003900"/>
<dbReference type="InterPro" id="IPR027417">
    <property type="entry name" value="P-loop_NTPase"/>
</dbReference>
<dbReference type="PATRIC" id="fig|1675527.3.peg.4088"/>
<feature type="region of interest" description="Disordered" evidence="1">
    <location>
        <begin position="685"/>
        <end position="706"/>
    </location>
</feature>
<proteinExistence type="predicted"/>
<keyword evidence="4" id="KW-1185">Reference proteome</keyword>
<gene>
    <name evidence="3" type="ORF">AIOL_003900</name>
</gene>
<dbReference type="OrthoDB" id="9780606at2"/>
<evidence type="ECO:0000259" key="2">
    <source>
        <dbReference type="Pfam" id="PF12705"/>
    </source>
</evidence>
<sequence>MFEPTDTPRVFGVPPGEDFPAALLKGLRDRMVGLPPEAWPDVEIYVNTRRMQRRLKALFDAGGATLLPRIRLITDFARDVRFPDIPPMVPALRRKLELAQLVSKLIEREPDLAPRTAIYDLADSLSALMDEMQSEGVDVGVLERLDIAEVSGHWQRSLKFISLIQPLFDDEAPTPETRQRMVIKAVKARWSAAPPSHPVIVAGSTGSRGSTAELMRAVCDLSQGALVLPGFDFDMPHSAWSQLDSAITGEDHPQFRFGKLARSIGIDPRAIGCWSGEDVSTPRSKLVSLALRPAPVTDQWLVEGPKLEHLDAATADVSLIEAPSARIEALSIALALRDAHERGKTAALITPDRTLTRQVTAALDRWRIVPDDSAGQPLALSPPGRLLRQVSSLIQRKVTGDTFLALLKHPLVATGDGSRGGHLLQTREFELWLRRRGPAYITRRDLEAWAAGGDEDRTNWVAWIGGVLDALQQPDGSSLDARLDHHIATTERLCAGPGAMGSGALWLEAAGVAALDLVESLRSEAGYGGTLDADEYTALFRGVLNQGEVRSAILAHPDLMIWGTLEARVQGADLVILGGLNEGTWPQPARPDPWLNRVLRHQAGMLLPEREIGLSAHDFQQAVCGQRVIISRSIRDAEAQTVPSRWLNRLMNLLSGLGDTGKSALKGMQDRGSEWVRLAENLGTPTQHAVAPAPRPSPRPPVEDRPSEISITEVQRLIRDPYAVYARRILGLRPLDPLRQSPDAAMRGTVLHEVFERFISAPLSGSLADDRVALLSIAGAVLEKRVGWPAARRLWMARVAGLADWFVAGEYQRRTQRDPIALEKDGHFDLADIGMRLYGKIDRIDRGASGDLAAYDYKTGQIPTAKVQEHFDKQLLLSALIAERGEIMDVPRGPVCEVGYIGLGTSPKFDPVEANSGDLDTVLIGLRRLLAAFQDRSRGYSSRRAVNRQSVQGDYDHLARFGEWDESHPPQNEDVG</sequence>
<reference evidence="3 4" key="1">
    <citation type="submission" date="2015-06" db="EMBL/GenBank/DDBJ databases">
        <title>Draft genome sequence of an Alphaproteobacteria species associated to the Mediterranean sponge Oscarella lobularis.</title>
        <authorList>
            <person name="Jourda C."/>
            <person name="Santini S."/>
            <person name="Claverie J.-M."/>
        </authorList>
    </citation>
    <scope>NUCLEOTIDE SEQUENCE [LARGE SCALE GENOMIC DNA]</scope>
    <source>
        <strain evidence="3">IGS</strain>
    </source>
</reference>
<accession>A0A0J9EB60</accession>
<comment type="caution">
    <text evidence="3">The sequence shown here is derived from an EMBL/GenBank/DDBJ whole genome shotgun (WGS) entry which is preliminary data.</text>
</comment>
<name>A0A0J9EB60_9RHOB</name>
<feature type="domain" description="PD-(D/E)XK endonuclease-like" evidence="2">
    <location>
        <begin position="709"/>
        <end position="932"/>
    </location>
</feature>
<dbReference type="InterPro" id="IPR011604">
    <property type="entry name" value="PDDEXK-like_dom_sf"/>
</dbReference>
<dbReference type="InterPro" id="IPR011335">
    <property type="entry name" value="Restrct_endonuc-II-like"/>
</dbReference>
<dbReference type="Proteomes" id="UP000037178">
    <property type="component" value="Unassembled WGS sequence"/>
</dbReference>
<evidence type="ECO:0000256" key="1">
    <source>
        <dbReference type="SAM" id="MobiDB-lite"/>
    </source>
</evidence>
<dbReference type="NCBIfam" id="TIGR02786">
    <property type="entry name" value="addB_alphas"/>
    <property type="match status" value="1"/>
</dbReference>
<dbReference type="InterPro" id="IPR014153">
    <property type="entry name" value="Ds_break_AddB"/>
</dbReference>
<dbReference type="SUPFAM" id="SSF52540">
    <property type="entry name" value="P-loop containing nucleoside triphosphate hydrolases"/>
    <property type="match status" value="1"/>
</dbReference>
<dbReference type="SUPFAM" id="SSF52980">
    <property type="entry name" value="Restriction endonuclease-like"/>
    <property type="match status" value="1"/>
</dbReference>
<dbReference type="Pfam" id="PF12705">
    <property type="entry name" value="PDDEXK_1"/>
    <property type="match status" value="1"/>
</dbReference>
<dbReference type="Gene3D" id="3.90.320.10">
    <property type="match status" value="1"/>
</dbReference>